<feature type="compositionally biased region" description="Basic residues" evidence="1">
    <location>
        <begin position="1"/>
        <end position="10"/>
    </location>
</feature>
<feature type="non-terminal residue" evidence="2">
    <location>
        <position position="1"/>
    </location>
</feature>
<protein>
    <submittedName>
        <fullName evidence="2">Uncharacterized protein</fullName>
    </submittedName>
</protein>
<name>A0A6J4VRQ3_9BACT</name>
<proteinExistence type="predicted"/>
<feature type="region of interest" description="Disordered" evidence="1">
    <location>
        <begin position="1"/>
        <end position="91"/>
    </location>
</feature>
<feature type="non-terminal residue" evidence="2">
    <location>
        <position position="91"/>
    </location>
</feature>
<feature type="compositionally biased region" description="Low complexity" evidence="1">
    <location>
        <begin position="47"/>
        <end position="68"/>
    </location>
</feature>
<evidence type="ECO:0000256" key="1">
    <source>
        <dbReference type="SAM" id="MobiDB-lite"/>
    </source>
</evidence>
<evidence type="ECO:0000313" key="2">
    <source>
        <dbReference type="EMBL" id="CAA9586827.1"/>
    </source>
</evidence>
<reference evidence="2" key="1">
    <citation type="submission" date="2020-02" db="EMBL/GenBank/DDBJ databases">
        <authorList>
            <person name="Meier V. D."/>
        </authorList>
    </citation>
    <scope>NUCLEOTIDE SEQUENCE</scope>
    <source>
        <strain evidence="2">AVDCRST_MAG19</strain>
    </source>
</reference>
<accession>A0A6J4VRQ3</accession>
<dbReference type="AlphaFoldDB" id="A0A6J4VRQ3"/>
<organism evidence="2">
    <name type="scientific">uncultured Thermomicrobiales bacterium</name>
    <dbReference type="NCBI Taxonomy" id="1645740"/>
    <lineage>
        <taxon>Bacteria</taxon>
        <taxon>Pseudomonadati</taxon>
        <taxon>Thermomicrobiota</taxon>
        <taxon>Thermomicrobia</taxon>
        <taxon>Thermomicrobiales</taxon>
        <taxon>environmental samples</taxon>
    </lineage>
</organism>
<sequence>DPSGGRRRHRDRGEPAPAGRRLLPSHAGQVRDAGERRYPRRGRRPGTRPQGGRAPPIGGQDRPLAAPGPNRPPRGPREARGDRASDHRAPL</sequence>
<feature type="compositionally biased region" description="Basic and acidic residues" evidence="1">
    <location>
        <begin position="75"/>
        <end position="91"/>
    </location>
</feature>
<gene>
    <name evidence="2" type="ORF">AVDCRST_MAG19-4967</name>
</gene>
<dbReference type="EMBL" id="CADCWL010000262">
    <property type="protein sequence ID" value="CAA9586827.1"/>
    <property type="molecule type" value="Genomic_DNA"/>
</dbReference>